<dbReference type="AlphaFoldDB" id="A0A7X6I4T7"/>
<dbReference type="PANTHER" id="PTHR35585:SF1">
    <property type="entry name" value="HHE DOMAIN PROTEIN (AFU_ORTHOLOGUE AFUA_4G00730)"/>
    <property type="match status" value="1"/>
</dbReference>
<gene>
    <name evidence="3" type="ORF">RAMLITH_02160</name>
</gene>
<evidence type="ECO:0000259" key="2">
    <source>
        <dbReference type="Pfam" id="PF01814"/>
    </source>
</evidence>
<feature type="domain" description="Hemerythrin-like" evidence="2">
    <location>
        <begin position="11"/>
        <end position="142"/>
    </location>
</feature>
<proteinExistence type="predicted"/>
<reference evidence="3 4" key="1">
    <citation type="journal article" date="2020" name="Nature">
        <title>Bacterial chemolithoautotrophy via manganese oxidation.</title>
        <authorList>
            <person name="Yu H."/>
            <person name="Leadbetter J.R."/>
        </authorList>
    </citation>
    <scope>NUCLEOTIDE SEQUENCE [LARGE SCALE GENOMIC DNA]</scope>
    <source>
        <strain evidence="3 4">RBP-1</strain>
    </source>
</reference>
<dbReference type="InterPro" id="IPR012312">
    <property type="entry name" value="Hemerythrin-like"/>
</dbReference>
<name>A0A7X6I4T7_9BURK</name>
<feature type="coiled-coil region" evidence="1">
    <location>
        <begin position="89"/>
        <end position="163"/>
    </location>
</feature>
<comment type="caution">
    <text evidence="3">The sequence shown here is derived from an EMBL/GenBank/DDBJ whole genome shotgun (WGS) entry which is preliminary data.</text>
</comment>
<accession>A0A7X6I4T7</accession>
<dbReference type="Gene3D" id="1.20.120.520">
    <property type="entry name" value="nmb1532 protein domain like"/>
    <property type="match status" value="1"/>
</dbReference>
<protein>
    <submittedName>
        <fullName evidence="3">Hemerythrin domain-containing protein</fullName>
    </submittedName>
</protein>
<dbReference type="Pfam" id="PF01814">
    <property type="entry name" value="Hemerythrin"/>
    <property type="match status" value="1"/>
</dbReference>
<dbReference type="Proteomes" id="UP000521868">
    <property type="component" value="Unassembled WGS sequence"/>
</dbReference>
<keyword evidence="1" id="KW-0175">Coiled coil</keyword>
<dbReference type="PANTHER" id="PTHR35585">
    <property type="entry name" value="HHE DOMAIN PROTEIN (AFU_ORTHOLOGUE AFUA_4G00730)"/>
    <property type="match status" value="1"/>
</dbReference>
<evidence type="ECO:0000313" key="4">
    <source>
        <dbReference type="Proteomes" id="UP000521868"/>
    </source>
</evidence>
<evidence type="ECO:0000313" key="3">
    <source>
        <dbReference type="EMBL" id="NKE64613.1"/>
    </source>
</evidence>
<dbReference type="EMBL" id="VTOX01000001">
    <property type="protein sequence ID" value="NKE64613.1"/>
    <property type="molecule type" value="Genomic_DNA"/>
</dbReference>
<keyword evidence="4" id="KW-1185">Reference proteome</keyword>
<evidence type="ECO:0000256" key="1">
    <source>
        <dbReference type="SAM" id="Coils"/>
    </source>
</evidence>
<sequence length="169" mass="18670">MPTLVQHDACELLDADHIATKHLFVEYARLAFAGAATGAGAPGKGRSRPADQRPALARKICRELTVHAQIEEEIFYPALRDVVDVPELLDEAQAEHQQARELIAQIEGLSEADAAMDDLVSELARAVENHVKEERDLLFPKARAAEELDLDELGARMKERQQELEAQAA</sequence>
<dbReference type="RefSeq" id="WP_168105688.1">
    <property type="nucleotide sequence ID" value="NZ_VTOX01000001.1"/>
</dbReference>
<organism evidence="3 4">
    <name type="scientific">Ramlibacter lithotrophicus</name>
    <dbReference type="NCBI Taxonomy" id="2606681"/>
    <lineage>
        <taxon>Bacteria</taxon>
        <taxon>Pseudomonadati</taxon>
        <taxon>Pseudomonadota</taxon>
        <taxon>Betaproteobacteria</taxon>
        <taxon>Burkholderiales</taxon>
        <taxon>Comamonadaceae</taxon>
        <taxon>Ramlibacter</taxon>
    </lineage>
</organism>